<accession>A0ACD0NWG2</accession>
<dbReference type="Proteomes" id="UP000245626">
    <property type="component" value="Unassembled WGS sequence"/>
</dbReference>
<keyword evidence="2" id="KW-1185">Reference proteome</keyword>
<evidence type="ECO:0000313" key="1">
    <source>
        <dbReference type="EMBL" id="PWN50122.1"/>
    </source>
</evidence>
<reference evidence="1 2" key="1">
    <citation type="journal article" date="2018" name="Mol. Biol. Evol.">
        <title>Broad Genomic Sampling Reveals a Smut Pathogenic Ancestry of the Fungal Clade Ustilaginomycotina.</title>
        <authorList>
            <person name="Kijpornyongpan T."/>
            <person name="Mondo S.J."/>
            <person name="Barry K."/>
            <person name="Sandor L."/>
            <person name="Lee J."/>
            <person name="Lipzen A."/>
            <person name="Pangilinan J."/>
            <person name="LaButti K."/>
            <person name="Hainaut M."/>
            <person name="Henrissat B."/>
            <person name="Grigoriev I.V."/>
            <person name="Spatafora J.W."/>
            <person name="Aime M.C."/>
        </authorList>
    </citation>
    <scope>NUCLEOTIDE SEQUENCE [LARGE SCALE GENOMIC DNA]</scope>
    <source>
        <strain evidence="1 2">SA 807</strain>
    </source>
</reference>
<dbReference type="EMBL" id="KZ819967">
    <property type="protein sequence ID" value="PWN50122.1"/>
    <property type="molecule type" value="Genomic_DNA"/>
</dbReference>
<proteinExistence type="predicted"/>
<sequence>MAPMPGASGNPQFPPSPHKESKATPSNSGGAASESSTSLNRAAIPSTPASHKGKGKASEDDPTALSAHSSCNSAKPRGGVTGSSSPRQVSKRASSKTQTYANSSTPSTSSRGVKRGASHIHQEEQVRASDGETDDKSGFRSLGEGSDASNASASLGGGSKQAGKAKVTATVPSVSDAEVEAGSSHSSLPSSVKGDSGTDLDVEITGSQSAASEFGKGLVSGPLVSTANLPEIPDEAPSSDGQGVTNAIQQHDTDEVEAETDLGGVQASGSPLELGQDYGSNITQLPSMLASAAKPLKASPSVDLAMTSCDPVSMTSTVSRGNYHQCGSARRVKVYELKGETWFDRGTGYCAGVYDETVDEALLVARKEDKCQLIEVFDPDASAPGYITGKEERASGDVTTNAAGKEIKSSEISGDAEAAEKGRQCRFVVVVSESLDSDDILLASKVVKEDVYQRQQDTLVVWTEPNGVDMALSFQESEGCNEVWEFLTEVQKHFIAMAEDVLSESPPVTPSPHSPTGALGMSASGLGMESFMSQEAGFAGLPDPELGNLEEIDAILKDGNLRGPTMREKIAVWLLREDYIKKLIPVFDDAEELEALPSLHLLCGITQMILMLNDNVIFEYILKDDVFLGVVGMLEYDPEFPKLKASYREYLKETARFKQVVEIRDPTILAKIHQTYRLLYLKDVILARVLDDPTFSILNSFIFFHQSDIVNFCSTNEVFLTELFGMLADPKGSEERKKEGVLFIQHLCAMGKQIQPLARMALYRTLTEWGSLGVVEFALSLPDQQIRNAAAEILMTIIEFDANSVRAHVVAQVDQGARPLVSMLIDLLHAEQDLGLKAQMAEALRIIFDVGNEGSSGASQVHSMAVAQGMPKAKTDPDRFLTWVYEVDIARLFSPLNALPDFRVLSKGEKLTTEPRSRSALYAHLCDLLCYMIAHHSFRSQYFVLTSEVSKKIGSLLHSREKHIRLAALRFFKCCLASNNQFTNRHFVKIELFGAILDLVEAEAGRNNLVTSGCLDFFEHMRRENIKPLINHLLERYGSRVRALAGSPLVSKGFSALVLQWEKNREPPPMDPEDAAAAAAEAEEKARRQRDLARRGAVRANDDLDEDSYFNDDSEGGRGEEAEAEAEAEGWSTMGSRSISTSATTGLVPYDDDDEGVDDEQREAWPEQTSTGMQLTSHDVAEAAGGSSPPRLSEKRRREEEEEEDDIMGRLAKRKNEEAGELDFGEGGFVKASSLESVAKTSSKTGSKGLKIGNIFGGSGSKVEGKGANLSGAGGKKISLGLSSTSKKMASGSKEDKKGAEQLM</sequence>
<gene>
    <name evidence="1" type="ORF">IE53DRAFT_387615</name>
</gene>
<organism evidence="1 2">
    <name type="scientific">Violaceomyces palustris</name>
    <dbReference type="NCBI Taxonomy" id="1673888"/>
    <lineage>
        <taxon>Eukaryota</taxon>
        <taxon>Fungi</taxon>
        <taxon>Dikarya</taxon>
        <taxon>Basidiomycota</taxon>
        <taxon>Ustilaginomycotina</taxon>
        <taxon>Ustilaginomycetes</taxon>
        <taxon>Violaceomycetales</taxon>
        <taxon>Violaceomycetaceae</taxon>
        <taxon>Violaceomyces</taxon>
    </lineage>
</organism>
<name>A0ACD0NWG2_9BASI</name>
<protein>
    <submittedName>
        <fullName evidence="1">DUF625-domain-containing protein</fullName>
    </submittedName>
</protein>
<evidence type="ECO:0000313" key="2">
    <source>
        <dbReference type="Proteomes" id="UP000245626"/>
    </source>
</evidence>